<dbReference type="GO" id="GO:0008270">
    <property type="term" value="F:zinc ion binding"/>
    <property type="evidence" value="ECO:0007669"/>
    <property type="project" value="UniProtKB-KW"/>
</dbReference>
<dbReference type="Gene3D" id="3.30.40.10">
    <property type="entry name" value="Zinc/RING finger domain, C3HC4 (zinc finger)"/>
    <property type="match status" value="1"/>
</dbReference>
<protein>
    <submittedName>
        <fullName evidence="9">Putative RING finger protein</fullName>
    </submittedName>
</protein>
<reference evidence="9 10" key="1">
    <citation type="submission" date="2018-05" db="EMBL/GenBank/DDBJ databases">
        <title>Genome sequencing and assembly of the regulated plant pathogen Lachnellula willkommii and related sister species for the development of diagnostic species identification markers.</title>
        <authorList>
            <person name="Giroux E."/>
            <person name="Bilodeau G."/>
        </authorList>
    </citation>
    <scope>NUCLEOTIDE SEQUENCE [LARGE SCALE GENOMIC DNA]</scope>
    <source>
        <strain evidence="9 10">CBS 172.35</strain>
    </source>
</reference>
<dbReference type="GO" id="GO:0005634">
    <property type="term" value="C:nucleus"/>
    <property type="evidence" value="ECO:0007669"/>
    <property type="project" value="TreeGrafter"/>
</dbReference>
<dbReference type="CDD" id="cd16464">
    <property type="entry name" value="RING-H2_Pirh2-like"/>
    <property type="match status" value="1"/>
</dbReference>
<keyword evidence="1" id="KW-0479">Metal-binding</keyword>
<dbReference type="InterPro" id="IPR017921">
    <property type="entry name" value="Znf_CTCHY"/>
</dbReference>
<evidence type="ECO:0000313" key="10">
    <source>
        <dbReference type="Proteomes" id="UP000315522"/>
    </source>
</evidence>
<feature type="compositionally biased region" description="Polar residues" evidence="5">
    <location>
        <begin position="33"/>
        <end position="50"/>
    </location>
</feature>
<dbReference type="EMBL" id="QGML01000529">
    <property type="protein sequence ID" value="TVY91512.1"/>
    <property type="molecule type" value="Genomic_DNA"/>
</dbReference>
<evidence type="ECO:0000259" key="8">
    <source>
        <dbReference type="PROSITE" id="PS51270"/>
    </source>
</evidence>
<feature type="region of interest" description="Disordered" evidence="5">
    <location>
        <begin position="32"/>
        <end position="52"/>
    </location>
</feature>
<evidence type="ECO:0000259" key="6">
    <source>
        <dbReference type="PROSITE" id="PS50089"/>
    </source>
</evidence>
<proteinExistence type="predicted"/>
<dbReference type="PANTHER" id="PTHR21319:SF0">
    <property type="entry name" value="AND RING FINGER DOMAIN PROTEIN, PUTATIVE (AFU_ORTHOLOGUE AFUA_1G08900)-RELATED"/>
    <property type="match status" value="1"/>
</dbReference>
<organism evidence="9 10">
    <name type="scientific">Lachnellula willkommii</name>
    <dbReference type="NCBI Taxonomy" id="215461"/>
    <lineage>
        <taxon>Eukaryota</taxon>
        <taxon>Fungi</taxon>
        <taxon>Dikarya</taxon>
        <taxon>Ascomycota</taxon>
        <taxon>Pezizomycotina</taxon>
        <taxon>Leotiomycetes</taxon>
        <taxon>Helotiales</taxon>
        <taxon>Lachnaceae</taxon>
        <taxon>Lachnellula</taxon>
    </lineage>
</organism>
<accession>A0A559MEW1</accession>
<feature type="domain" description="CHY-type" evidence="7">
    <location>
        <begin position="322"/>
        <end position="389"/>
    </location>
</feature>
<evidence type="ECO:0000256" key="5">
    <source>
        <dbReference type="SAM" id="MobiDB-lite"/>
    </source>
</evidence>
<keyword evidence="10" id="KW-1185">Reference proteome</keyword>
<dbReference type="SUPFAM" id="SSF161245">
    <property type="entry name" value="Zinc hairpin stack"/>
    <property type="match status" value="1"/>
</dbReference>
<evidence type="ECO:0000256" key="1">
    <source>
        <dbReference type="ARBA" id="ARBA00022723"/>
    </source>
</evidence>
<feature type="region of interest" description="Disordered" evidence="5">
    <location>
        <begin position="133"/>
        <end position="204"/>
    </location>
</feature>
<dbReference type="InterPro" id="IPR037274">
    <property type="entry name" value="Znf_CHY_sf"/>
</dbReference>
<keyword evidence="2 4" id="KW-0863">Zinc-finger</keyword>
<evidence type="ECO:0000256" key="3">
    <source>
        <dbReference type="ARBA" id="ARBA00022833"/>
    </source>
</evidence>
<dbReference type="PANTHER" id="PTHR21319">
    <property type="entry name" value="RING FINGER AND CHY ZINC FINGER DOMAIN-CONTAINING PROTEIN 1"/>
    <property type="match status" value="1"/>
</dbReference>
<dbReference type="Pfam" id="PF13639">
    <property type="entry name" value="zf-RING_2"/>
    <property type="match status" value="1"/>
</dbReference>
<evidence type="ECO:0000313" key="9">
    <source>
        <dbReference type="EMBL" id="TVY91512.1"/>
    </source>
</evidence>
<dbReference type="InterPro" id="IPR039512">
    <property type="entry name" value="RCHY1_zinc-ribbon"/>
</dbReference>
<evidence type="ECO:0000259" key="7">
    <source>
        <dbReference type="PROSITE" id="PS51266"/>
    </source>
</evidence>
<dbReference type="GO" id="GO:0006511">
    <property type="term" value="P:ubiquitin-dependent protein catabolic process"/>
    <property type="evidence" value="ECO:0007669"/>
    <property type="project" value="TreeGrafter"/>
</dbReference>
<dbReference type="Pfam" id="PF14599">
    <property type="entry name" value="zinc_ribbon_6"/>
    <property type="match status" value="1"/>
</dbReference>
<dbReference type="PROSITE" id="PS50089">
    <property type="entry name" value="ZF_RING_2"/>
    <property type="match status" value="1"/>
</dbReference>
<feature type="domain" description="CTCHY-type" evidence="8">
    <location>
        <begin position="391"/>
        <end position="457"/>
    </location>
</feature>
<dbReference type="InterPro" id="IPR013083">
    <property type="entry name" value="Znf_RING/FYVE/PHD"/>
</dbReference>
<name>A0A559MEW1_9HELO</name>
<dbReference type="SMART" id="SM00184">
    <property type="entry name" value="RING"/>
    <property type="match status" value="1"/>
</dbReference>
<dbReference type="InterPro" id="IPR001841">
    <property type="entry name" value="Znf_RING"/>
</dbReference>
<dbReference type="GO" id="GO:0061630">
    <property type="term" value="F:ubiquitin protein ligase activity"/>
    <property type="evidence" value="ECO:0007669"/>
    <property type="project" value="TreeGrafter"/>
</dbReference>
<feature type="compositionally biased region" description="Polar residues" evidence="5">
    <location>
        <begin position="156"/>
        <end position="169"/>
    </location>
</feature>
<keyword evidence="3" id="KW-0862">Zinc</keyword>
<dbReference type="InterPro" id="IPR008913">
    <property type="entry name" value="Znf_CHY"/>
</dbReference>
<dbReference type="Gene3D" id="2.20.28.10">
    <property type="match status" value="1"/>
</dbReference>
<evidence type="ECO:0000256" key="2">
    <source>
        <dbReference type="ARBA" id="ARBA00022771"/>
    </source>
</evidence>
<feature type="region of interest" description="Disordered" evidence="5">
    <location>
        <begin position="662"/>
        <end position="723"/>
    </location>
</feature>
<feature type="domain" description="RING-type" evidence="6">
    <location>
        <begin position="458"/>
        <end position="500"/>
    </location>
</feature>
<dbReference type="Pfam" id="PF05495">
    <property type="entry name" value="zf-CHY"/>
    <property type="match status" value="1"/>
</dbReference>
<gene>
    <name evidence="9" type="primary">SPAC2F3.16</name>
    <name evidence="9" type="ORF">LAWI1_G002445</name>
</gene>
<dbReference type="SUPFAM" id="SSF57850">
    <property type="entry name" value="RING/U-box"/>
    <property type="match status" value="1"/>
</dbReference>
<dbReference type="PROSITE" id="PS51266">
    <property type="entry name" value="ZF_CHY"/>
    <property type="match status" value="1"/>
</dbReference>
<feature type="compositionally biased region" description="Gly residues" evidence="5">
    <location>
        <begin position="73"/>
        <end position="82"/>
    </location>
</feature>
<feature type="compositionally biased region" description="Acidic residues" evidence="5">
    <location>
        <begin position="685"/>
        <end position="717"/>
    </location>
</feature>
<dbReference type="AlphaFoldDB" id="A0A559MEW1"/>
<feature type="region of interest" description="Disordered" evidence="5">
    <location>
        <begin position="69"/>
        <end position="94"/>
    </location>
</feature>
<dbReference type="GO" id="GO:0016567">
    <property type="term" value="P:protein ubiquitination"/>
    <property type="evidence" value="ECO:0007669"/>
    <property type="project" value="TreeGrafter"/>
</dbReference>
<feature type="compositionally biased region" description="Polar residues" evidence="5">
    <location>
        <begin position="187"/>
        <end position="200"/>
    </location>
</feature>
<dbReference type="PROSITE" id="PS51270">
    <property type="entry name" value="ZF_CTCHY"/>
    <property type="match status" value="1"/>
</dbReference>
<dbReference type="InterPro" id="IPR037275">
    <property type="entry name" value="Znf_CTCHY_sf"/>
</dbReference>
<feature type="region of interest" description="Disordered" evidence="5">
    <location>
        <begin position="584"/>
        <end position="609"/>
    </location>
</feature>
<sequence length="723" mass="80162">MNVLAQDAWDSTLEFVYDFLINPVLRQARRFSRSTPSGDYTNPVTNQRTPLESRHEVAVEDIAGHLEELRGPGIEGDGGTGSLSGEILTSSPIEEDGGLDAELQARESNGANGPPSFDSTYISPLLVSSIRSDTDPVDDDVSDNPSFGVPSRFRTDSTTSATFSTNHNVVDSRMSPAEGPSRRSTQELRQGSGHQRNSSLPADDGMGALRQQIISIQAMDVPNEEKAGHMHKLLTRGYSRAQEFHIRHQPQAAAPEEMISQERPATPGSLSSFIWQMNGAPESSLANHQHTFHLSPEDLRPTFYEPLFIPEFDADGDSQVEDSIPVLGCPHYKRNVKLQCSTCDRWYTCRLCHDKVEDHILIRKATKNMLCMLCGCAQGAGEFCVECGERTAWYYCGVCKLWDNDSNKSIYHCNDCGICRKGRGLGKDFFHCKTCGVCMSMSVEHSHKCIERVSDCDCPICGEYMFTSPSPVVFMLCGHSIHRECYDEHMKSSYKCPICSKSTVNMETQFRNLDRAIDSQPMPPQFQDTKAMVSCNDCYAKSAVKYHWLGLKCAICDSYNTAQLSILSDPAVEVPPIENRELEHISPPELGNGEPASSGYLGVGPTRTRRHSYHVQPPIAIEGSNRFSPYPALQRLARSVSPIRGLGFFGEPAAAIAIETDDSAEEDELDFWGRDEPRSVTSGENIDEMEEDGESDDDSAMDDCDDDGEDGDEEDQFEIFGHR</sequence>
<evidence type="ECO:0000256" key="4">
    <source>
        <dbReference type="PROSITE-ProRule" id="PRU00601"/>
    </source>
</evidence>
<comment type="caution">
    <text evidence="9">The sequence shown here is derived from an EMBL/GenBank/DDBJ whole genome shotgun (WGS) entry which is preliminary data.</text>
</comment>
<dbReference type="Proteomes" id="UP000315522">
    <property type="component" value="Unassembled WGS sequence"/>
</dbReference>
<dbReference type="SUPFAM" id="SSF161219">
    <property type="entry name" value="CHY zinc finger-like"/>
    <property type="match status" value="1"/>
</dbReference>